<protein>
    <submittedName>
        <fullName evidence="2">Uncharacterized protein</fullName>
    </submittedName>
</protein>
<organism evidence="2">
    <name type="scientific">viral metagenome</name>
    <dbReference type="NCBI Taxonomy" id="1070528"/>
    <lineage>
        <taxon>unclassified sequences</taxon>
        <taxon>metagenomes</taxon>
        <taxon>organismal metagenomes</taxon>
    </lineage>
</organism>
<evidence type="ECO:0000313" key="2">
    <source>
        <dbReference type="EMBL" id="QJA87292.1"/>
    </source>
</evidence>
<accession>A0A6M3L099</accession>
<proteinExistence type="predicted"/>
<feature type="region of interest" description="Disordered" evidence="1">
    <location>
        <begin position="34"/>
        <end position="60"/>
    </location>
</feature>
<name>A0A6M3L099_9ZZZZ</name>
<dbReference type="AlphaFoldDB" id="A0A6M3L099"/>
<reference evidence="2" key="1">
    <citation type="submission" date="2020-03" db="EMBL/GenBank/DDBJ databases">
        <title>The deep terrestrial virosphere.</title>
        <authorList>
            <person name="Holmfeldt K."/>
            <person name="Nilsson E."/>
            <person name="Simone D."/>
            <person name="Lopez-Fernandez M."/>
            <person name="Wu X."/>
            <person name="de Brujin I."/>
            <person name="Lundin D."/>
            <person name="Andersson A."/>
            <person name="Bertilsson S."/>
            <person name="Dopson M."/>
        </authorList>
    </citation>
    <scope>NUCLEOTIDE SEQUENCE</scope>
    <source>
        <strain evidence="2">MM415B03022</strain>
    </source>
</reference>
<gene>
    <name evidence="2" type="ORF">MM415B03022_0013</name>
</gene>
<sequence>MNQFSEPIYYSDEVPDGEIWFIKTSNFAKRKEKENMEFTQTTASHPHRSIEPEEKPKQVPTQEQTIKALEASIAYWNRIYLGEVGCRGGESCPLCQLNSGLPKSPCAYCPISNRMMQPDCLGTPYHDYVRHHSDFHRGEFTQGSLIGLTIACGTCAEIVKNEIKFLESVLKEEKAKTPRPRYFLRIENPYVAIGEDSICLHAVDEKGNHVFGSYLLQLTTEGKIQRFTSVNNGLGLSLDTDKRIEIEK</sequence>
<evidence type="ECO:0000256" key="1">
    <source>
        <dbReference type="SAM" id="MobiDB-lite"/>
    </source>
</evidence>
<feature type="compositionally biased region" description="Basic and acidic residues" evidence="1">
    <location>
        <begin position="48"/>
        <end position="57"/>
    </location>
</feature>
<dbReference type="EMBL" id="MT142694">
    <property type="protein sequence ID" value="QJA87292.1"/>
    <property type="molecule type" value="Genomic_DNA"/>
</dbReference>